<keyword evidence="7 13" id="KW-0408">Iron</keyword>
<evidence type="ECO:0000256" key="1">
    <source>
        <dbReference type="ARBA" id="ARBA00000189"/>
    </source>
</evidence>
<comment type="cofactor">
    <cofactor evidence="13">
        <name>heme b</name>
        <dbReference type="ChEBI" id="CHEBI:60344"/>
    </cofactor>
    <text evidence="13">Binds 1 heme b (iron(II)-protoporphyrin IX) group per subunit.</text>
</comment>
<dbReference type="GO" id="GO:0006979">
    <property type="term" value="P:response to oxidative stress"/>
    <property type="evidence" value="ECO:0007669"/>
    <property type="project" value="UniProtKB-UniRule"/>
</dbReference>
<feature type="binding site" evidence="9">
    <location>
        <position position="164"/>
    </location>
    <ligand>
        <name>substrate</name>
    </ligand>
</feature>
<feature type="signal peptide" evidence="13">
    <location>
        <begin position="1"/>
        <end position="23"/>
    </location>
</feature>
<feature type="site" description="Transition state stabilizer" evidence="11">
    <location>
        <position position="63"/>
    </location>
</feature>
<dbReference type="SUPFAM" id="SSF48113">
    <property type="entry name" value="Heme-dependent peroxidases"/>
    <property type="match status" value="1"/>
</dbReference>
<feature type="region of interest" description="Disordered" evidence="14">
    <location>
        <begin position="285"/>
        <end position="324"/>
    </location>
</feature>
<organism evidence="16 17">
    <name type="scientific">Morella rubra</name>
    <name type="common">Chinese bayberry</name>
    <dbReference type="NCBI Taxonomy" id="262757"/>
    <lineage>
        <taxon>Eukaryota</taxon>
        <taxon>Viridiplantae</taxon>
        <taxon>Streptophyta</taxon>
        <taxon>Embryophyta</taxon>
        <taxon>Tracheophyta</taxon>
        <taxon>Spermatophyta</taxon>
        <taxon>Magnoliopsida</taxon>
        <taxon>eudicotyledons</taxon>
        <taxon>Gunneridae</taxon>
        <taxon>Pentapetalae</taxon>
        <taxon>rosids</taxon>
        <taxon>fabids</taxon>
        <taxon>Fagales</taxon>
        <taxon>Myricaceae</taxon>
        <taxon>Morella</taxon>
    </lineage>
</organism>
<keyword evidence="12" id="KW-1015">Disulfide bond</keyword>
<evidence type="ECO:0000256" key="4">
    <source>
        <dbReference type="ARBA" id="ARBA00022617"/>
    </source>
</evidence>
<feature type="binding site" evidence="10">
    <location>
        <position position="77"/>
    </location>
    <ligand>
        <name>Ca(2+)</name>
        <dbReference type="ChEBI" id="CHEBI:29108"/>
        <label>1</label>
    </ligand>
</feature>
<dbReference type="OrthoDB" id="1938537at2759"/>
<evidence type="ECO:0000256" key="14">
    <source>
        <dbReference type="SAM" id="MobiDB-lite"/>
    </source>
</evidence>
<comment type="similarity">
    <text evidence="13">Belongs to the peroxidase family. Classical plant (class III) peroxidase subfamily.</text>
</comment>
<keyword evidence="6 13" id="KW-0560">Oxidoreductase</keyword>
<dbReference type="PRINTS" id="PR00458">
    <property type="entry name" value="PEROXIDASE"/>
</dbReference>
<dbReference type="InterPro" id="IPR000823">
    <property type="entry name" value="Peroxidase_pln"/>
</dbReference>
<feature type="chain" id="PRO_5025715726" description="Peroxidase" evidence="13">
    <location>
        <begin position="24"/>
        <end position="360"/>
    </location>
</feature>
<dbReference type="InterPro" id="IPR010255">
    <property type="entry name" value="Haem_peroxidase_sf"/>
</dbReference>
<proteinExistence type="inferred from homology"/>
<keyword evidence="3 13" id="KW-0575">Peroxidase</keyword>
<comment type="catalytic activity">
    <reaction evidence="1 13">
        <text>2 a phenolic donor + H2O2 = 2 a phenolic radical donor + 2 H2O</text>
        <dbReference type="Rhea" id="RHEA:56136"/>
        <dbReference type="ChEBI" id="CHEBI:15377"/>
        <dbReference type="ChEBI" id="CHEBI:16240"/>
        <dbReference type="ChEBI" id="CHEBI:139520"/>
        <dbReference type="ChEBI" id="CHEBI:139521"/>
        <dbReference type="EC" id="1.11.1.7"/>
    </reaction>
</comment>
<dbReference type="GO" id="GO:0140825">
    <property type="term" value="F:lactoperoxidase activity"/>
    <property type="evidence" value="ECO:0007669"/>
    <property type="project" value="UniProtKB-EC"/>
</dbReference>
<dbReference type="PRINTS" id="PR00461">
    <property type="entry name" value="PLPEROXIDASE"/>
</dbReference>
<keyword evidence="13" id="KW-0732">Signal</keyword>
<feature type="compositionally biased region" description="Polar residues" evidence="14">
    <location>
        <begin position="291"/>
        <end position="302"/>
    </location>
</feature>
<feature type="disulfide bond" evidence="12">
    <location>
        <begin position="69"/>
        <end position="74"/>
    </location>
</feature>
<gene>
    <name evidence="16" type="ORF">CJ030_MR3G021765</name>
</gene>
<dbReference type="InterPro" id="IPR002016">
    <property type="entry name" value="Haem_peroxidase"/>
</dbReference>
<evidence type="ECO:0000256" key="7">
    <source>
        <dbReference type="ARBA" id="ARBA00023004"/>
    </source>
</evidence>
<accession>A0A6A1W752</accession>
<evidence type="ECO:0000313" key="16">
    <source>
        <dbReference type="EMBL" id="KAB1220985.1"/>
    </source>
</evidence>
<evidence type="ECO:0000256" key="2">
    <source>
        <dbReference type="ARBA" id="ARBA00012313"/>
    </source>
</evidence>
<name>A0A6A1W752_9ROSI</name>
<feature type="active site" description="Proton acceptor" evidence="8">
    <location>
        <position position="67"/>
    </location>
</feature>
<dbReference type="GO" id="GO:0005576">
    <property type="term" value="C:extracellular region"/>
    <property type="evidence" value="ECO:0007669"/>
    <property type="project" value="UniProtKB-SubCell"/>
</dbReference>
<evidence type="ECO:0000256" key="9">
    <source>
        <dbReference type="PIRSR" id="PIRSR600823-2"/>
    </source>
</evidence>
<dbReference type="AlphaFoldDB" id="A0A6A1W752"/>
<comment type="function">
    <text evidence="13">Removal of H(2)O(2), oxidation of toxic reductants, biosynthesis and degradation of lignin, suberization, auxin catabolism, response to environmental stresses such as wounding, pathogen attack and oxidative stress.</text>
</comment>
<feature type="compositionally biased region" description="Low complexity" evidence="14">
    <location>
        <begin position="303"/>
        <end position="315"/>
    </location>
</feature>
<evidence type="ECO:0000256" key="12">
    <source>
        <dbReference type="PIRSR" id="PIRSR600823-5"/>
    </source>
</evidence>
<feature type="binding site" evidence="10">
    <location>
        <position position="75"/>
    </location>
    <ligand>
        <name>Ca(2+)</name>
        <dbReference type="ChEBI" id="CHEBI:29108"/>
        <label>1</label>
    </ligand>
</feature>
<dbReference type="GO" id="GO:0042744">
    <property type="term" value="P:hydrogen peroxide catabolic process"/>
    <property type="evidence" value="ECO:0007669"/>
    <property type="project" value="UniProtKB-KW"/>
</dbReference>
<feature type="binding site" evidence="10">
    <location>
        <position position="68"/>
    </location>
    <ligand>
        <name>Ca(2+)</name>
        <dbReference type="ChEBI" id="CHEBI:29108"/>
        <label>1</label>
    </ligand>
</feature>
<feature type="binding site" evidence="10">
    <location>
        <position position="73"/>
    </location>
    <ligand>
        <name>Ca(2+)</name>
        <dbReference type="ChEBI" id="CHEBI:29108"/>
        <label>1</label>
    </ligand>
</feature>
<sequence length="360" mass="37851">MPLPIVAKAILFACLFFARSPTAQKSGTFYGSRCPNQNVSNIVSGVVEQAAQNDVRINPKLIRLHFHDCFVEGCDSSILLDNADGIESEKDAVPNSGSAGGYVVVDDIKSALENVCPGVVSCADILANSSQILVSLAGGSTWEVQLGSKDSRTANRNGANSALPNPFGSLSDITAKFSAAELDSTDLVALSVFMRMRRPASPVGSDKCHPFAPTHNCWMGLGQVLQKSMKSLCVLMKDGDDPNLALKINATLALHLATAYDAANKLSECVIDSALLHLAPNTTGAKEHEGLSNSMINRTRTPASSGNSTGNGSDSAAEEKNDGGVGKRWLGAEIISGILRSCSGSHPIQAITFDTQVTQM</sequence>
<dbReference type="EMBL" id="RXIC02000021">
    <property type="protein sequence ID" value="KAB1220985.1"/>
    <property type="molecule type" value="Genomic_DNA"/>
</dbReference>
<reference evidence="16 17" key="1">
    <citation type="journal article" date="2019" name="Plant Biotechnol. J.">
        <title>The red bayberry genome and genetic basis of sex determination.</title>
        <authorList>
            <person name="Jia H.M."/>
            <person name="Jia H.J."/>
            <person name="Cai Q.L."/>
            <person name="Wang Y."/>
            <person name="Zhao H.B."/>
            <person name="Yang W.F."/>
            <person name="Wang G.Y."/>
            <person name="Li Y.H."/>
            <person name="Zhan D.L."/>
            <person name="Shen Y.T."/>
            <person name="Niu Q.F."/>
            <person name="Chang L."/>
            <person name="Qiu J."/>
            <person name="Zhao L."/>
            <person name="Xie H.B."/>
            <person name="Fu W.Y."/>
            <person name="Jin J."/>
            <person name="Li X.W."/>
            <person name="Jiao Y."/>
            <person name="Zhou C.C."/>
            <person name="Tu T."/>
            <person name="Chai C.Y."/>
            <person name="Gao J.L."/>
            <person name="Fan L.J."/>
            <person name="van de Weg E."/>
            <person name="Wang J.Y."/>
            <person name="Gao Z.S."/>
        </authorList>
    </citation>
    <scope>NUCLEOTIDE SEQUENCE [LARGE SCALE GENOMIC DNA]</scope>
    <source>
        <tissue evidence="16">Leaves</tissue>
    </source>
</reference>
<evidence type="ECO:0000256" key="5">
    <source>
        <dbReference type="ARBA" id="ARBA00022723"/>
    </source>
</evidence>
<dbReference type="EC" id="1.11.1.7" evidence="2 13"/>
<dbReference type="CDD" id="cd00010">
    <property type="entry name" value="AAI_LTSS"/>
    <property type="match status" value="1"/>
</dbReference>
<dbReference type="Pfam" id="PF00141">
    <property type="entry name" value="peroxidase"/>
    <property type="match status" value="1"/>
</dbReference>
<dbReference type="PROSITE" id="PS50873">
    <property type="entry name" value="PEROXIDASE_4"/>
    <property type="match status" value="1"/>
</dbReference>
<feature type="disulfide bond" evidence="12">
    <location>
        <begin position="34"/>
        <end position="116"/>
    </location>
</feature>
<keyword evidence="13" id="KW-0964">Secreted</keyword>
<dbReference type="Proteomes" id="UP000516437">
    <property type="component" value="Chromosome 3"/>
</dbReference>
<comment type="cofactor">
    <cofactor evidence="10 13">
        <name>Ca(2+)</name>
        <dbReference type="ChEBI" id="CHEBI:29108"/>
    </cofactor>
    <text evidence="10 13">Binds 2 calcium ions per subunit.</text>
</comment>
<evidence type="ECO:0000256" key="6">
    <source>
        <dbReference type="ARBA" id="ARBA00023002"/>
    </source>
</evidence>
<dbReference type="GO" id="GO:0046872">
    <property type="term" value="F:metal ion binding"/>
    <property type="evidence" value="ECO:0007669"/>
    <property type="project" value="UniProtKB-UniRule"/>
</dbReference>
<evidence type="ECO:0000256" key="8">
    <source>
        <dbReference type="PIRSR" id="PIRSR600823-1"/>
    </source>
</evidence>
<keyword evidence="5 10" id="KW-0479">Metal-binding</keyword>
<dbReference type="Gene3D" id="1.10.520.10">
    <property type="match status" value="1"/>
</dbReference>
<keyword evidence="13" id="KW-0376">Hydrogen peroxide</keyword>
<keyword evidence="10 13" id="KW-0106">Calcium</keyword>
<comment type="subcellular location">
    <subcellularLocation>
        <location evidence="13">Secreted</location>
    </subcellularLocation>
</comment>
<evidence type="ECO:0000256" key="3">
    <source>
        <dbReference type="ARBA" id="ARBA00022559"/>
    </source>
</evidence>
<comment type="caution">
    <text evidence="16">The sequence shown here is derived from an EMBL/GenBank/DDBJ whole genome shotgun (WGS) entry which is preliminary data.</text>
</comment>
<evidence type="ECO:0000259" key="15">
    <source>
        <dbReference type="PROSITE" id="PS50873"/>
    </source>
</evidence>
<evidence type="ECO:0000256" key="11">
    <source>
        <dbReference type="PIRSR" id="PIRSR600823-4"/>
    </source>
</evidence>
<feature type="domain" description="Plant heme peroxidase family profile" evidence="15">
    <location>
        <begin position="24"/>
        <end position="346"/>
    </location>
</feature>
<feature type="binding site" evidence="10">
    <location>
        <position position="71"/>
    </location>
    <ligand>
        <name>Ca(2+)</name>
        <dbReference type="ChEBI" id="CHEBI:29108"/>
        <label>1</label>
    </ligand>
</feature>
<feature type="binding site" evidence="10">
    <location>
        <position position="89"/>
    </location>
    <ligand>
        <name>Ca(2+)</name>
        <dbReference type="ChEBI" id="CHEBI:29108"/>
        <label>1</label>
    </ligand>
</feature>
<dbReference type="Gene3D" id="1.10.420.10">
    <property type="entry name" value="Peroxidase, domain 2"/>
    <property type="match status" value="1"/>
</dbReference>
<keyword evidence="4 13" id="KW-0349">Heme</keyword>
<dbReference type="GO" id="GO:0020037">
    <property type="term" value="F:heme binding"/>
    <property type="evidence" value="ECO:0007669"/>
    <property type="project" value="UniProtKB-UniRule"/>
</dbReference>
<evidence type="ECO:0000256" key="10">
    <source>
        <dbReference type="PIRSR" id="PIRSR600823-3"/>
    </source>
</evidence>
<keyword evidence="17" id="KW-1185">Reference proteome</keyword>
<protein>
    <recommendedName>
        <fullName evidence="2 13">Peroxidase</fullName>
        <ecNumber evidence="2 13">1.11.1.7</ecNumber>
    </recommendedName>
</protein>
<evidence type="ECO:0000256" key="13">
    <source>
        <dbReference type="RuleBase" id="RU362060"/>
    </source>
</evidence>
<dbReference type="PANTHER" id="PTHR31388:SF147">
    <property type="entry name" value="PEROXIDASE 58"/>
    <property type="match status" value="1"/>
</dbReference>
<evidence type="ECO:0000313" key="17">
    <source>
        <dbReference type="Proteomes" id="UP000516437"/>
    </source>
</evidence>
<dbReference type="PANTHER" id="PTHR31388">
    <property type="entry name" value="PEROXIDASE 72-RELATED"/>
    <property type="match status" value="1"/>
</dbReference>